<dbReference type="InterPro" id="IPR017871">
    <property type="entry name" value="ABC_transporter-like_CS"/>
</dbReference>
<accession>A0A562KPB9</accession>
<dbReference type="EMBL" id="VLKM01000002">
    <property type="protein sequence ID" value="TWH97125.1"/>
    <property type="molecule type" value="Genomic_DNA"/>
</dbReference>
<keyword evidence="3" id="KW-0067">ATP-binding</keyword>
<organism evidence="5 6">
    <name type="scientific">Flavobacterium cheniae</name>
    <dbReference type="NCBI Taxonomy" id="295428"/>
    <lineage>
        <taxon>Bacteria</taxon>
        <taxon>Pseudomonadati</taxon>
        <taxon>Bacteroidota</taxon>
        <taxon>Flavobacteriia</taxon>
        <taxon>Flavobacteriales</taxon>
        <taxon>Flavobacteriaceae</taxon>
        <taxon>Flavobacterium</taxon>
    </lineage>
</organism>
<dbReference type="GO" id="GO:0005524">
    <property type="term" value="F:ATP binding"/>
    <property type="evidence" value="ECO:0007669"/>
    <property type="project" value="UniProtKB-KW"/>
</dbReference>
<sequence length="306" mass="34872">MLQANEICFSYQDKLVLKNISFSLTRGKNLAIIGESGCGKSTLLKLIYGLHDLDEGQIFWNETEVLGPKFHLIPGMSFMKYLAQDFDLMPFITVAENVGKYLSNFFPEDKQARISELLEIVEMTEYANVKAKFLSGGQMQRVAIARVLALEPEVLLLDEPFSHIDNFRKNSLRRKLFGYLKEQQITCIVATHDSTDVLAFADEVAIIKDGEIIESGIPKFIYDNPKNRYIASLFGDVNEIKIDGELKFVYPHQLKVSINSDIKVEVVNSYFRGSHYLIEAKFENQTVFFENDDLIENGEVVCLKIK</sequence>
<dbReference type="GO" id="GO:0016887">
    <property type="term" value="F:ATP hydrolysis activity"/>
    <property type="evidence" value="ECO:0007669"/>
    <property type="project" value="InterPro"/>
</dbReference>
<evidence type="ECO:0000259" key="4">
    <source>
        <dbReference type="PROSITE" id="PS50893"/>
    </source>
</evidence>
<comment type="caution">
    <text evidence="5">The sequence shown here is derived from an EMBL/GenBank/DDBJ whole genome shotgun (WGS) entry which is preliminary data.</text>
</comment>
<keyword evidence="6" id="KW-1185">Reference proteome</keyword>
<dbReference type="InterPro" id="IPR050093">
    <property type="entry name" value="ABC_SmlMolc_Importer"/>
</dbReference>
<dbReference type="Gene3D" id="3.40.50.300">
    <property type="entry name" value="P-loop containing nucleotide triphosphate hydrolases"/>
    <property type="match status" value="1"/>
</dbReference>
<dbReference type="PROSITE" id="PS50893">
    <property type="entry name" value="ABC_TRANSPORTER_2"/>
    <property type="match status" value="1"/>
</dbReference>
<evidence type="ECO:0000256" key="2">
    <source>
        <dbReference type="ARBA" id="ARBA00022741"/>
    </source>
</evidence>
<gene>
    <name evidence="5" type="ORF">IP97_00551</name>
</gene>
<reference evidence="5 6" key="1">
    <citation type="journal article" date="2015" name="Stand. Genomic Sci.">
        <title>Genomic Encyclopedia of Bacterial and Archaeal Type Strains, Phase III: the genomes of soil and plant-associated and newly described type strains.</title>
        <authorList>
            <person name="Whitman W.B."/>
            <person name="Woyke T."/>
            <person name="Klenk H.P."/>
            <person name="Zhou Y."/>
            <person name="Lilburn T.G."/>
            <person name="Beck B.J."/>
            <person name="De Vos P."/>
            <person name="Vandamme P."/>
            <person name="Eisen J.A."/>
            <person name="Garrity G."/>
            <person name="Hugenholtz P."/>
            <person name="Kyrpides N.C."/>
        </authorList>
    </citation>
    <scope>NUCLEOTIDE SEQUENCE [LARGE SCALE GENOMIC DNA]</scope>
    <source>
        <strain evidence="5 6">CGMCC 1.6844</strain>
    </source>
</reference>
<dbReference type="RefSeq" id="WP_133609818.1">
    <property type="nucleotide sequence ID" value="NZ_SNZC01000003.1"/>
</dbReference>
<dbReference type="OrthoDB" id="9802264at2"/>
<dbReference type="InterPro" id="IPR003593">
    <property type="entry name" value="AAA+_ATPase"/>
</dbReference>
<dbReference type="InterPro" id="IPR027417">
    <property type="entry name" value="P-loop_NTPase"/>
</dbReference>
<dbReference type="PANTHER" id="PTHR42781:SF4">
    <property type="entry name" value="SPERMIDINE_PUTRESCINE IMPORT ATP-BINDING PROTEIN POTA"/>
    <property type="match status" value="1"/>
</dbReference>
<evidence type="ECO:0000313" key="6">
    <source>
        <dbReference type="Proteomes" id="UP000315312"/>
    </source>
</evidence>
<dbReference type="SUPFAM" id="SSF52540">
    <property type="entry name" value="P-loop containing nucleoside triphosphate hydrolases"/>
    <property type="match status" value="1"/>
</dbReference>
<dbReference type="PROSITE" id="PS00211">
    <property type="entry name" value="ABC_TRANSPORTER_1"/>
    <property type="match status" value="1"/>
</dbReference>
<keyword evidence="2" id="KW-0547">Nucleotide-binding</keyword>
<proteinExistence type="predicted"/>
<dbReference type="Pfam" id="PF00005">
    <property type="entry name" value="ABC_tran"/>
    <property type="match status" value="1"/>
</dbReference>
<evidence type="ECO:0000313" key="5">
    <source>
        <dbReference type="EMBL" id="TWH97125.1"/>
    </source>
</evidence>
<dbReference type="PANTHER" id="PTHR42781">
    <property type="entry name" value="SPERMIDINE/PUTRESCINE IMPORT ATP-BINDING PROTEIN POTA"/>
    <property type="match status" value="1"/>
</dbReference>
<protein>
    <submittedName>
        <fullName evidence="5">ABC-type Fe3+/spermidine/putrescine transport system ATPase subunit</fullName>
    </submittedName>
</protein>
<dbReference type="InterPro" id="IPR003439">
    <property type="entry name" value="ABC_transporter-like_ATP-bd"/>
</dbReference>
<dbReference type="SMART" id="SM00382">
    <property type="entry name" value="AAA"/>
    <property type="match status" value="1"/>
</dbReference>
<keyword evidence="1" id="KW-0813">Transport</keyword>
<name>A0A562KPB9_9FLAO</name>
<dbReference type="AlphaFoldDB" id="A0A562KPB9"/>
<evidence type="ECO:0000256" key="1">
    <source>
        <dbReference type="ARBA" id="ARBA00022448"/>
    </source>
</evidence>
<dbReference type="Proteomes" id="UP000315312">
    <property type="component" value="Unassembled WGS sequence"/>
</dbReference>
<feature type="domain" description="ABC transporter" evidence="4">
    <location>
        <begin position="2"/>
        <end position="234"/>
    </location>
</feature>
<evidence type="ECO:0000256" key="3">
    <source>
        <dbReference type="ARBA" id="ARBA00022840"/>
    </source>
</evidence>